<dbReference type="InterPro" id="IPR005171">
    <property type="entry name" value="Cyt_c_oxidase_su4_prok"/>
</dbReference>
<dbReference type="InterPro" id="IPR011743">
    <property type="entry name" value="Caa3_sub_IV"/>
</dbReference>
<sequence length="105" mass="11181">MDIKRESRRIAAVWLALLVLLALTAASAYLKLGAANSVINMAIALVKAALVAVFFMHLRGSHALVRVIAATALFTLALLFAVSSTDYATRMVFRAPLQAPVTGGR</sequence>
<dbReference type="Pfam" id="PF03626">
    <property type="entry name" value="COX4_pro"/>
    <property type="match status" value="1"/>
</dbReference>
<feature type="transmembrane region" description="Helical" evidence="6">
    <location>
        <begin position="63"/>
        <end position="82"/>
    </location>
</feature>
<keyword evidence="8" id="KW-1185">Reference proteome</keyword>
<evidence type="ECO:0000256" key="2">
    <source>
        <dbReference type="ARBA" id="ARBA00022475"/>
    </source>
</evidence>
<evidence type="ECO:0000313" key="7">
    <source>
        <dbReference type="EMBL" id="TCS39372.1"/>
    </source>
</evidence>
<protein>
    <submittedName>
        <fullName evidence="7">Cytochrome c oxidase subunit 4</fullName>
    </submittedName>
</protein>
<dbReference type="NCBIfam" id="TIGR02229">
    <property type="entry name" value="caa3_sub_IV"/>
    <property type="match status" value="1"/>
</dbReference>
<dbReference type="EMBL" id="SLZQ01000001">
    <property type="protein sequence ID" value="TCS39372.1"/>
    <property type="molecule type" value="Genomic_DNA"/>
</dbReference>
<keyword evidence="2" id="KW-1003">Cell membrane</keyword>
<evidence type="ECO:0000256" key="3">
    <source>
        <dbReference type="ARBA" id="ARBA00022692"/>
    </source>
</evidence>
<dbReference type="RefSeq" id="WP_243656607.1">
    <property type="nucleotide sequence ID" value="NZ_SLZQ01000001.1"/>
</dbReference>
<dbReference type="Proteomes" id="UP000295382">
    <property type="component" value="Unassembled WGS sequence"/>
</dbReference>
<reference evidence="7 8" key="1">
    <citation type="submission" date="2019-03" db="EMBL/GenBank/DDBJ databases">
        <title>Genomic Encyclopedia of Type Strains, Phase IV (KMG-IV): sequencing the most valuable type-strain genomes for metagenomic binning, comparative biology and taxonomic classification.</title>
        <authorList>
            <person name="Goeker M."/>
        </authorList>
    </citation>
    <scope>NUCLEOTIDE SEQUENCE [LARGE SCALE GENOMIC DNA]</scope>
    <source>
        <strain evidence="7 8">DSM 7445</strain>
    </source>
</reference>
<evidence type="ECO:0000256" key="5">
    <source>
        <dbReference type="ARBA" id="ARBA00023136"/>
    </source>
</evidence>
<dbReference type="GO" id="GO:0005886">
    <property type="term" value="C:plasma membrane"/>
    <property type="evidence" value="ECO:0007669"/>
    <property type="project" value="UniProtKB-SubCell"/>
</dbReference>
<evidence type="ECO:0000256" key="6">
    <source>
        <dbReference type="SAM" id="Phobius"/>
    </source>
</evidence>
<evidence type="ECO:0000256" key="1">
    <source>
        <dbReference type="ARBA" id="ARBA00004651"/>
    </source>
</evidence>
<keyword evidence="3 6" id="KW-0812">Transmembrane</keyword>
<organism evidence="7 8">
    <name type="scientific">Paucimonas lemoignei</name>
    <name type="common">Pseudomonas lemoignei</name>
    <dbReference type="NCBI Taxonomy" id="29443"/>
    <lineage>
        <taxon>Bacteria</taxon>
        <taxon>Pseudomonadati</taxon>
        <taxon>Pseudomonadota</taxon>
        <taxon>Betaproteobacteria</taxon>
        <taxon>Burkholderiales</taxon>
        <taxon>Burkholderiaceae</taxon>
        <taxon>Paucimonas</taxon>
    </lineage>
</organism>
<evidence type="ECO:0000256" key="4">
    <source>
        <dbReference type="ARBA" id="ARBA00022989"/>
    </source>
</evidence>
<name>A0A4R3I1G4_PAULE</name>
<comment type="caution">
    <text evidence="7">The sequence shown here is derived from an EMBL/GenBank/DDBJ whole genome shotgun (WGS) entry which is preliminary data.</text>
</comment>
<keyword evidence="5 6" id="KW-0472">Membrane</keyword>
<dbReference type="AlphaFoldDB" id="A0A4R3I1G4"/>
<accession>A0A4R3I1G4</accession>
<proteinExistence type="predicted"/>
<evidence type="ECO:0000313" key="8">
    <source>
        <dbReference type="Proteomes" id="UP000295382"/>
    </source>
</evidence>
<feature type="transmembrane region" description="Helical" evidence="6">
    <location>
        <begin position="38"/>
        <end position="56"/>
    </location>
</feature>
<keyword evidence="4 6" id="KW-1133">Transmembrane helix</keyword>
<gene>
    <name evidence="7" type="ORF">EDC30_101328</name>
</gene>
<comment type="subcellular location">
    <subcellularLocation>
        <location evidence="1">Cell membrane</location>
        <topology evidence="1">Multi-pass membrane protein</topology>
    </subcellularLocation>
</comment>